<dbReference type="GO" id="GO:0016787">
    <property type="term" value="F:hydrolase activity"/>
    <property type="evidence" value="ECO:0007669"/>
    <property type="project" value="UniProtKB-KW"/>
</dbReference>
<evidence type="ECO:0000313" key="2">
    <source>
        <dbReference type="EMBL" id="AUX45131.1"/>
    </source>
</evidence>
<dbReference type="AlphaFoldDB" id="A0A2L0F0V3"/>
<dbReference type="EMBL" id="CP012673">
    <property type="protein sequence ID" value="AUX45131.1"/>
    <property type="molecule type" value="Genomic_DNA"/>
</dbReference>
<feature type="region of interest" description="Disordered" evidence="1">
    <location>
        <begin position="1"/>
        <end position="21"/>
    </location>
</feature>
<sequence>MTPRNGARRTTPPAPEVSNVMSSSSPCLMILVAGPYRSGTNDDPALIAANVHAMNDMALALFRAGHLPVLGEWYALPLIEHAGSRQIGDEIFNEIFHPVARRLVARCDACLRIGGPSKGADEMVELSRSLGKQIFFSLNDVPGCG</sequence>
<accession>A0A2L0F0V3</accession>
<keyword evidence="2" id="KW-0378">Hydrolase</keyword>
<protein>
    <submittedName>
        <fullName evidence="2">NUDIX hydrolase</fullName>
    </submittedName>
</protein>
<proteinExistence type="predicted"/>
<dbReference type="Proteomes" id="UP000238348">
    <property type="component" value="Chromosome"/>
</dbReference>
<evidence type="ECO:0000256" key="1">
    <source>
        <dbReference type="SAM" id="MobiDB-lite"/>
    </source>
</evidence>
<organism evidence="2 3">
    <name type="scientific">Sorangium cellulosum</name>
    <name type="common">Polyangium cellulosum</name>
    <dbReference type="NCBI Taxonomy" id="56"/>
    <lineage>
        <taxon>Bacteria</taxon>
        <taxon>Pseudomonadati</taxon>
        <taxon>Myxococcota</taxon>
        <taxon>Polyangia</taxon>
        <taxon>Polyangiales</taxon>
        <taxon>Polyangiaceae</taxon>
        <taxon>Sorangium</taxon>
    </lineage>
</organism>
<gene>
    <name evidence="2" type="ORF">SOCE26_066120</name>
</gene>
<dbReference type="Gene3D" id="3.40.50.10400">
    <property type="entry name" value="Hypothetical protein PA1492"/>
    <property type="match status" value="1"/>
</dbReference>
<evidence type="ECO:0000313" key="3">
    <source>
        <dbReference type="Proteomes" id="UP000238348"/>
    </source>
</evidence>
<reference evidence="2 3" key="1">
    <citation type="submission" date="2015-09" db="EMBL/GenBank/DDBJ databases">
        <title>Sorangium comparison.</title>
        <authorList>
            <person name="Zaburannyi N."/>
            <person name="Bunk B."/>
            <person name="Overmann J."/>
            <person name="Mueller R."/>
        </authorList>
    </citation>
    <scope>NUCLEOTIDE SEQUENCE [LARGE SCALE GENOMIC DNA]</scope>
    <source>
        <strain evidence="2 3">So ce26</strain>
    </source>
</reference>
<name>A0A2L0F0V3_SORCE</name>